<protein>
    <recommendedName>
        <fullName evidence="10">SP-RING-type domain-containing protein</fullName>
    </recommendedName>
</protein>
<proteinExistence type="predicted"/>
<evidence type="ECO:0000256" key="8">
    <source>
        <dbReference type="PROSITE-ProRule" id="PRU00452"/>
    </source>
</evidence>
<name>A0A6A1QHL6_BALPH</name>
<dbReference type="AlphaFoldDB" id="A0A6A1QHL6"/>
<dbReference type="OrthoDB" id="27975at2759"/>
<dbReference type="GO" id="GO:0005634">
    <property type="term" value="C:nucleus"/>
    <property type="evidence" value="ECO:0007669"/>
    <property type="project" value="UniProtKB-SubCell"/>
</dbReference>
<evidence type="ECO:0000256" key="9">
    <source>
        <dbReference type="SAM" id="MobiDB-lite"/>
    </source>
</evidence>
<evidence type="ECO:0000313" key="11">
    <source>
        <dbReference type="EMBL" id="KAB0406775.1"/>
    </source>
</evidence>
<evidence type="ECO:0000256" key="7">
    <source>
        <dbReference type="ARBA" id="ARBA00023242"/>
    </source>
</evidence>
<feature type="domain" description="SP-RING-type" evidence="10">
    <location>
        <begin position="179"/>
        <end position="260"/>
    </location>
</feature>
<keyword evidence="12" id="KW-1185">Reference proteome</keyword>
<dbReference type="InterPro" id="IPR004181">
    <property type="entry name" value="Znf_MIZ"/>
</dbReference>
<feature type="region of interest" description="Disordered" evidence="9">
    <location>
        <begin position="333"/>
        <end position="386"/>
    </location>
</feature>
<dbReference type="Gene3D" id="3.30.40.10">
    <property type="entry name" value="Zinc/RING finger domain, C3HC4 (zinc finger)"/>
    <property type="match status" value="1"/>
</dbReference>
<evidence type="ECO:0000256" key="6">
    <source>
        <dbReference type="ARBA" id="ARBA00022843"/>
    </source>
</evidence>
<evidence type="ECO:0000313" key="12">
    <source>
        <dbReference type="Proteomes" id="UP000437017"/>
    </source>
</evidence>
<evidence type="ECO:0000256" key="5">
    <source>
        <dbReference type="ARBA" id="ARBA00022833"/>
    </source>
</evidence>
<evidence type="ECO:0000256" key="4">
    <source>
        <dbReference type="ARBA" id="ARBA00022771"/>
    </source>
</evidence>
<dbReference type="GO" id="GO:0003712">
    <property type="term" value="F:transcription coregulator activity"/>
    <property type="evidence" value="ECO:0007669"/>
    <property type="project" value="TreeGrafter"/>
</dbReference>
<dbReference type="GO" id="GO:0000785">
    <property type="term" value="C:chromatin"/>
    <property type="evidence" value="ECO:0007669"/>
    <property type="project" value="TreeGrafter"/>
</dbReference>
<keyword evidence="2" id="KW-1017">Isopeptide bond</keyword>
<dbReference type="InterPro" id="IPR057847">
    <property type="entry name" value="ZMIZ1/ZMIZ2_GBD-like"/>
</dbReference>
<feature type="non-terminal residue" evidence="11">
    <location>
        <position position="1"/>
    </location>
</feature>
<dbReference type="PROSITE" id="PS51044">
    <property type="entry name" value="ZF_SP_RING"/>
    <property type="match status" value="1"/>
</dbReference>
<keyword evidence="6" id="KW-0832">Ubl conjugation</keyword>
<dbReference type="Pfam" id="PF25527">
    <property type="entry name" value="GBD-like_ZMIZ1_ZMIZ2"/>
    <property type="match status" value="1"/>
</dbReference>
<evidence type="ECO:0000256" key="3">
    <source>
        <dbReference type="ARBA" id="ARBA00022723"/>
    </source>
</evidence>
<dbReference type="GO" id="GO:0061665">
    <property type="term" value="F:SUMO ligase activity"/>
    <property type="evidence" value="ECO:0007669"/>
    <property type="project" value="TreeGrafter"/>
</dbReference>
<dbReference type="FunFam" id="3.30.40.10:FF:000012">
    <property type="entry name" value="Zinc finger MIZ domain-containing protein 2"/>
    <property type="match status" value="1"/>
</dbReference>
<keyword evidence="4 8" id="KW-0863">Zinc-finger</keyword>
<keyword evidence="7" id="KW-0539">Nucleus</keyword>
<dbReference type="Pfam" id="PF02891">
    <property type="entry name" value="zf-MIZ"/>
    <property type="match status" value="1"/>
</dbReference>
<dbReference type="PANTHER" id="PTHR10782:SF38">
    <property type="entry name" value="ZINC FINGER MIZ DOMAIN-CONTAINING PROTEIN 2"/>
    <property type="match status" value="1"/>
</dbReference>
<feature type="compositionally biased region" description="Pro residues" evidence="9">
    <location>
        <begin position="345"/>
        <end position="373"/>
    </location>
</feature>
<keyword evidence="3" id="KW-0479">Metal-binding</keyword>
<evidence type="ECO:0000259" key="10">
    <source>
        <dbReference type="PROSITE" id="PS51044"/>
    </source>
</evidence>
<dbReference type="Proteomes" id="UP000437017">
    <property type="component" value="Unassembled WGS sequence"/>
</dbReference>
<comment type="caution">
    <text evidence="11">The sequence shown here is derived from an EMBL/GenBank/DDBJ whole genome shotgun (WGS) entry which is preliminary data.</text>
</comment>
<evidence type="ECO:0000256" key="1">
    <source>
        <dbReference type="ARBA" id="ARBA00004123"/>
    </source>
</evidence>
<sequence>DGPFAYEAVPWQQSATQPGGSLSVVTTVWGVGNAAQSQVYPGQQYLPGGQYTPAATQYAPGPGQPPVPSSYPGHRLPLQQGAGPVNATPLTIERGDNKTSHKPLYLKHVCQPGRNTIQITVTACCCSHLFVLQLVHRPSVRSVLQGLLKKRLLPAEHCITKIKRNFSSGTIPGTPGPNGEDGVEQTAIKVSLKCPITFRRIQLPARGHDCRHIQCFDLESYLQLNCERGTWRCPVCNKTALLEGLEVDQYMLGILIYIQNLLAVSSASSPSSNEKTCPLPNSNFHKVRRYLGELSESCPRCGWPVSVLYRHEPPALTWTWLSSLRFQLPGTRDMAPAGHLDPAHNPGPPGLHAPNLGGPPGPQLHHPNPPPASRQPLGPVNSGPIGELAFSAATGMMGPPVSGAGEAPEPALDVSTGPRAGEHLEPGLGCGLSVIPGSTRFIEGRTLLPELTNPDELLSYLGPPDLPTNSNDDLLSLFENN</sequence>
<dbReference type="GO" id="GO:0016925">
    <property type="term" value="P:protein sumoylation"/>
    <property type="evidence" value="ECO:0007669"/>
    <property type="project" value="TreeGrafter"/>
</dbReference>
<reference evidence="11 12" key="1">
    <citation type="journal article" date="2019" name="PLoS ONE">
        <title>Genomic analyses reveal an absence of contemporary introgressive admixture between fin whales and blue whales, despite known hybrids.</title>
        <authorList>
            <person name="Westbury M.V."/>
            <person name="Petersen B."/>
            <person name="Lorenzen E.D."/>
        </authorList>
    </citation>
    <scope>NUCLEOTIDE SEQUENCE [LARGE SCALE GENOMIC DNA]</scope>
    <source>
        <strain evidence="11">FinWhale-01</strain>
    </source>
</reference>
<accession>A0A6A1QHL6</accession>
<dbReference type="EMBL" id="SGJD01000134">
    <property type="protein sequence ID" value="KAB0406775.1"/>
    <property type="molecule type" value="Genomic_DNA"/>
</dbReference>
<dbReference type="PANTHER" id="PTHR10782">
    <property type="entry name" value="ZINC FINGER MIZ DOMAIN-CONTAINING PROTEIN"/>
    <property type="match status" value="1"/>
</dbReference>
<organism evidence="11 12">
    <name type="scientific">Balaenoptera physalus</name>
    <name type="common">Fin whale</name>
    <name type="synonym">Balaena physalus</name>
    <dbReference type="NCBI Taxonomy" id="9770"/>
    <lineage>
        <taxon>Eukaryota</taxon>
        <taxon>Metazoa</taxon>
        <taxon>Chordata</taxon>
        <taxon>Craniata</taxon>
        <taxon>Vertebrata</taxon>
        <taxon>Euteleostomi</taxon>
        <taxon>Mammalia</taxon>
        <taxon>Eutheria</taxon>
        <taxon>Laurasiatheria</taxon>
        <taxon>Artiodactyla</taxon>
        <taxon>Whippomorpha</taxon>
        <taxon>Cetacea</taxon>
        <taxon>Mysticeti</taxon>
        <taxon>Balaenopteridae</taxon>
        <taxon>Balaenoptera</taxon>
    </lineage>
</organism>
<dbReference type="GO" id="GO:0045944">
    <property type="term" value="P:positive regulation of transcription by RNA polymerase II"/>
    <property type="evidence" value="ECO:0007669"/>
    <property type="project" value="UniProtKB-ARBA"/>
</dbReference>
<keyword evidence="5" id="KW-0862">Zinc</keyword>
<comment type="subcellular location">
    <subcellularLocation>
        <location evidence="1">Nucleus</location>
    </subcellularLocation>
</comment>
<dbReference type="GO" id="GO:0008270">
    <property type="term" value="F:zinc ion binding"/>
    <property type="evidence" value="ECO:0007669"/>
    <property type="project" value="UniProtKB-KW"/>
</dbReference>
<evidence type="ECO:0000256" key="2">
    <source>
        <dbReference type="ARBA" id="ARBA00022499"/>
    </source>
</evidence>
<gene>
    <name evidence="11" type="ORF">E2I00_017016</name>
</gene>
<dbReference type="InterPro" id="IPR013083">
    <property type="entry name" value="Znf_RING/FYVE/PHD"/>
</dbReference>